<feature type="signal peptide" evidence="1">
    <location>
        <begin position="1"/>
        <end position="26"/>
    </location>
</feature>
<gene>
    <name evidence="2" type="ORF">JCM31447_06880</name>
</gene>
<evidence type="ECO:0000313" key="3">
    <source>
        <dbReference type="Proteomes" id="UP000291236"/>
    </source>
</evidence>
<dbReference type="AlphaFoldDB" id="A0A4P2VIJ7"/>
<keyword evidence="1" id="KW-0732">Signal</keyword>
<protein>
    <recommendedName>
        <fullName evidence="4">DUF2272 domain-containing protein</fullName>
    </recommendedName>
</protein>
<dbReference type="Proteomes" id="UP000291236">
    <property type="component" value="Chromosome"/>
</dbReference>
<evidence type="ECO:0000256" key="1">
    <source>
        <dbReference type="SAM" id="SignalP"/>
    </source>
</evidence>
<keyword evidence="3" id="KW-1185">Reference proteome</keyword>
<evidence type="ECO:0008006" key="4">
    <source>
        <dbReference type="Google" id="ProtNLM"/>
    </source>
</evidence>
<reference evidence="2 3" key="1">
    <citation type="submission" date="2018-12" db="EMBL/GenBank/DDBJ databases">
        <title>Rubrispira sanarue gen. nov., sp., nov., a member of the order Silvanigrellales, isolated from a brackish lake in Hamamatsu Japan.</title>
        <authorList>
            <person name="Maejima Y."/>
            <person name="Iino T."/>
            <person name="Muraguchi Y."/>
            <person name="Fukuda K."/>
            <person name="Nojiri H."/>
            <person name="Ohkuma M."/>
            <person name="Moriuchi R."/>
            <person name="Dohra H."/>
            <person name="Kimbara K."/>
            <person name="Shintani M."/>
        </authorList>
    </citation>
    <scope>NUCLEOTIDE SEQUENCE [LARGE SCALE GENOMIC DNA]</scope>
    <source>
        <strain evidence="2 3">RF1110005</strain>
    </source>
</reference>
<name>A0A4P2VIJ7_FLUSA</name>
<evidence type="ECO:0000313" key="2">
    <source>
        <dbReference type="EMBL" id="BBH52248.1"/>
    </source>
</evidence>
<dbReference type="RefSeq" id="WP_130606542.1">
    <property type="nucleotide sequence ID" value="NZ_AP019368.1"/>
</dbReference>
<sequence>MNCVRFLVCAIGFSAFYFAVSAPAKAPFPLGTEVEWEKLIEKNNSTVSKEFVESAKIIHDRLLYKGIPYENISQKWERNYLASIDKFKFMRKNGVDCTRLLRYIFINMLQLPYNSLYPEAPIISHTFADINSVNAKQLKNFVRIPKTQNGFRPQTGDILAFPGHAIAVLDPENCISIQSSNWVCKNIENGRCVESEKGLYAGVAIYKLASKRFCTNGLWKGMDAERNKFTVAWRHRAFNTWIEKMPQSAYRKKRITLNGKNLAGKYIYFNGSTVPVRTTLQSNNKKTGMQTVHVTVPKDAQTGKLKIFWGTGRPNICETVESTRSIIIERRGMTFKKVSLK</sequence>
<organism evidence="2 3">
    <name type="scientific">Fluviispira sanaruensis</name>
    <dbReference type="NCBI Taxonomy" id="2493639"/>
    <lineage>
        <taxon>Bacteria</taxon>
        <taxon>Pseudomonadati</taxon>
        <taxon>Bdellovibrionota</taxon>
        <taxon>Oligoflexia</taxon>
        <taxon>Silvanigrellales</taxon>
        <taxon>Silvanigrellaceae</taxon>
        <taxon>Fluviispira</taxon>
    </lineage>
</organism>
<dbReference type="KEGG" id="sbf:JCM31447_06880"/>
<dbReference type="EMBL" id="AP019368">
    <property type="protein sequence ID" value="BBH52248.1"/>
    <property type="molecule type" value="Genomic_DNA"/>
</dbReference>
<dbReference type="InterPro" id="IPR013783">
    <property type="entry name" value="Ig-like_fold"/>
</dbReference>
<proteinExistence type="predicted"/>
<dbReference type="OrthoDB" id="5291333at2"/>
<accession>A0A4P2VIJ7</accession>
<feature type="chain" id="PRO_5020673061" description="DUF2272 domain-containing protein" evidence="1">
    <location>
        <begin position="27"/>
        <end position="341"/>
    </location>
</feature>
<dbReference type="Gene3D" id="2.60.40.10">
    <property type="entry name" value="Immunoglobulins"/>
    <property type="match status" value="1"/>
</dbReference>